<name>A0A642VE51_9ASCO</name>
<evidence type="ECO:0000313" key="1">
    <source>
        <dbReference type="EMBL" id="KAA8917656.1"/>
    </source>
</evidence>
<dbReference type="EMBL" id="SWFS01000021">
    <property type="protein sequence ID" value="KAA8917656.1"/>
    <property type="molecule type" value="Genomic_DNA"/>
</dbReference>
<evidence type="ECO:0008006" key="3">
    <source>
        <dbReference type="Google" id="ProtNLM"/>
    </source>
</evidence>
<keyword evidence="2" id="KW-1185">Reference proteome</keyword>
<sequence>MIDDSPASILLDARLTLAPRRQDHSLYDYRSMVFRTDRAVKIGRKVTDLSVSVACLGYERPLQVFSEGCQNLQRVSISTFPFGGMVSMLETIFKQSASLKVLEFCAMPFDYSGPPAKLTAPQSLETLMVSDCTFPFRDENQPPILSLPIKTLRIGCVTLLSPLKCKCETNSNLLKWIHLPNLTEVSWAEGKYCCMRQKSHDEWIAHKLTSVEYSLPGRVRGPALSYVTELMEWLNNSLSSAPLKNLSLTYDTMNLSSDCFPLPQGHKSLEFIGVTIQLSTRRYKEKATFSAISNVDIVGLLDIDGQRRLSDKFPRLKTVSLHCKYTYDIFPPYTYAYVTKSIHTLYTVQSGSIQMAHRRRDSQLGLR</sequence>
<accession>A0A642VE51</accession>
<protein>
    <recommendedName>
        <fullName evidence="3">F-box domain-containing protein</fullName>
    </recommendedName>
</protein>
<gene>
    <name evidence="1" type="ORF">TRICI_000192</name>
</gene>
<dbReference type="AlphaFoldDB" id="A0A642VE51"/>
<evidence type="ECO:0000313" key="2">
    <source>
        <dbReference type="Proteomes" id="UP000761534"/>
    </source>
</evidence>
<dbReference type="Proteomes" id="UP000761534">
    <property type="component" value="Unassembled WGS sequence"/>
</dbReference>
<reference evidence="1" key="1">
    <citation type="journal article" date="2019" name="G3 (Bethesda)">
        <title>Genome Assemblies of Two Rare Opportunistic Yeast Pathogens: Diutina rugosa (syn. Candida rugosa) and Trichomonascus ciferrii (syn. Candida ciferrii).</title>
        <authorList>
            <person name="Mixao V."/>
            <person name="Saus E."/>
            <person name="Hansen A.P."/>
            <person name="Lass-Florl C."/>
            <person name="Gabaldon T."/>
        </authorList>
    </citation>
    <scope>NUCLEOTIDE SEQUENCE</scope>
    <source>
        <strain evidence="1">CBS 4856</strain>
    </source>
</reference>
<proteinExistence type="predicted"/>
<organism evidence="1 2">
    <name type="scientific">Trichomonascus ciferrii</name>
    <dbReference type="NCBI Taxonomy" id="44093"/>
    <lineage>
        <taxon>Eukaryota</taxon>
        <taxon>Fungi</taxon>
        <taxon>Dikarya</taxon>
        <taxon>Ascomycota</taxon>
        <taxon>Saccharomycotina</taxon>
        <taxon>Dipodascomycetes</taxon>
        <taxon>Dipodascales</taxon>
        <taxon>Trichomonascaceae</taxon>
        <taxon>Trichomonascus</taxon>
        <taxon>Trichomonascus ciferrii complex</taxon>
    </lineage>
</organism>
<dbReference type="VEuPathDB" id="FungiDB:TRICI_000192"/>
<comment type="caution">
    <text evidence="1">The sequence shown here is derived from an EMBL/GenBank/DDBJ whole genome shotgun (WGS) entry which is preliminary data.</text>
</comment>